<dbReference type="EMBL" id="JACGWK010000001">
    <property type="protein sequence ID" value="KAL0380956.1"/>
    <property type="molecule type" value="Genomic_DNA"/>
</dbReference>
<organism evidence="3">
    <name type="scientific">Sesamum angustifolium</name>
    <dbReference type="NCBI Taxonomy" id="2727405"/>
    <lineage>
        <taxon>Eukaryota</taxon>
        <taxon>Viridiplantae</taxon>
        <taxon>Streptophyta</taxon>
        <taxon>Embryophyta</taxon>
        <taxon>Tracheophyta</taxon>
        <taxon>Spermatophyta</taxon>
        <taxon>Magnoliopsida</taxon>
        <taxon>eudicotyledons</taxon>
        <taxon>Gunneridae</taxon>
        <taxon>Pentapetalae</taxon>
        <taxon>asterids</taxon>
        <taxon>lamiids</taxon>
        <taxon>Lamiales</taxon>
        <taxon>Pedaliaceae</taxon>
        <taxon>Sesamum</taxon>
    </lineage>
</organism>
<feature type="transmembrane region" description="Helical" evidence="2">
    <location>
        <begin position="32"/>
        <end position="57"/>
    </location>
</feature>
<evidence type="ECO:0000256" key="1">
    <source>
        <dbReference type="SAM" id="MobiDB-lite"/>
    </source>
</evidence>
<feature type="compositionally biased region" description="Low complexity" evidence="1">
    <location>
        <begin position="65"/>
        <end position="78"/>
    </location>
</feature>
<name>A0AAW2RN81_9LAMI</name>
<reference evidence="3" key="1">
    <citation type="submission" date="2020-06" db="EMBL/GenBank/DDBJ databases">
        <authorList>
            <person name="Li T."/>
            <person name="Hu X."/>
            <person name="Zhang T."/>
            <person name="Song X."/>
            <person name="Zhang H."/>
            <person name="Dai N."/>
            <person name="Sheng W."/>
            <person name="Hou X."/>
            <person name="Wei L."/>
        </authorList>
    </citation>
    <scope>NUCLEOTIDE SEQUENCE</scope>
    <source>
        <strain evidence="3">G01</strain>
        <tissue evidence="3">Leaf</tissue>
    </source>
</reference>
<sequence>MASFHTFTYYLSEHPSIVGFRWSHSQSWGSTWSFLFSSIALYIATAVILHVLLLLLLRRSRVVPLGPSQRSTPSQWPSSRPPSSPASSYPHPQRSGIHGGLGAAPAPHPSNGSSASPSERAPPDAFLLVLHLLPLALPPRNPDIHHHSPLPKPLLLQIVQPLDIDIHVVSLAGILAIFPSPGDSVNVAGIFHRVWVQILDGDRAAEGVFPVRRQLPDGSAELQSGVPRWRAPAALY</sequence>
<reference evidence="3" key="2">
    <citation type="journal article" date="2024" name="Plant">
        <title>Genomic evolution and insights into agronomic trait innovations of Sesamum species.</title>
        <authorList>
            <person name="Miao H."/>
            <person name="Wang L."/>
            <person name="Qu L."/>
            <person name="Liu H."/>
            <person name="Sun Y."/>
            <person name="Le M."/>
            <person name="Wang Q."/>
            <person name="Wei S."/>
            <person name="Zheng Y."/>
            <person name="Lin W."/>
            <person name="Duan Y."/>
            <person name="Cao H."/>
            <person name="Xiong S."/>
            <person name="Wang X."/>
            <person name="Wei L."/>
            <person name="Li C."/>
            <person name="Ma Q."/>
            <person name="Ju M."/>
            <person name="Zhao R."/>
            <person name="Li G."/>
            <person name="Mu C."/>
            <person name="Tian Q."/>
            <person name="Mei H."/>
            <person name="Zhang T."/>
            <person name="Gao T."/>
            <person name="Zhang H."/>
        </authorList>
    </citation>
    <scope>NUCLEOTIDE SEQUENCE</scope>
    <source>
        <strain evidence="3">G01</strain>
    </source>
</reference>
<keyword evidence="2" id="KW-1133">Transmembrane helix</keyword>
<proteinExistence type="predicted"/>
<feature type="region of interest" description="Disordered" evidence="1">
    <location>
        <begin position="65"/>
        <end position="121"/>
    </location>
</feature>
<protein>
    <submittedName>
        <fullName evidence="3">Elongation of fatty acids protein 3-like</fullName>
    </submittedName>
</protein>
<dbReference type="AlphaFoldDB" id="A0AAW2RN81"/>
<accession>A0AAW2RN81</accession>
<keyword evidence="2" id="KW-0472">Membrane</keyword>
<evidence type="ECO:0000313" key="3">
    <source>
        <dbReference type="EMBL" id="KAL0380956.1"/>
    </source>
</evidence>
<comment type="caution">
    <text evidence="3">The sequence shown here is derived from an EMBL/GenBank/DDBJ whole genome shotgun (WGS) entry which is preliminary data.</text>
</comment>
<evidence type="ECO:0000256" key="2">
    <source>
        <dbReference type="SAM" id="Phobius"/>
    </source>
</evidence>
<keyword evidence="2" id="KW-0812">Transmembrane</keyword>
<gene>
    <name evidence="3" type="ORF">Sangu_0159900</name>
</gene>